<dbReference type="InterPro" id="IPR027417">
    <property type="entry name" value="P-loop_NTPase"/>
</dbReference>
<dbReference type="PANTHER" id="PTHR45617">
    <property type="entry name" value="LEUCINE RICH REPEAT FAMILY PROTEIN"/>
    <property type="match status" value="1"/>
</dbReference>
<protein>
    <submittedName>
        <fullName evidence="5">Uncharacterized protein LOC108744147 isoform X1</fullName>
    </submittedName>
</protein>
<dbReference type="STRING" id="224129.A0A1W4XGM3"/>
<feature type="compositionally biased region" description="Acidic residues" evidence="3">
    <location>
        <begin position="291"/>
        <end position="312"/>
    </location>
</feature>
<dbReference type="KEGG" id="apln:108744147"/>
<keyword evidence="1" id="KW-0433">Leucine-rich repeat</keyword>
<dbReference type="Gene3D" id="3.80.10.10">
    <property type="entry name" value="Ribonuclease Inhibitor"/>
    <property type="match status" value="2"/>
</dbReference>
<dbReference type="InterPro" id="IPR032675">
    <property type="entry name" value="LRR_dom_sf"/>
</dbReference>
<reference evidence="5" key="1">
    <citation type="submission" date="2025-08" db="UniProtKB">
        <authorList>
            <consortium name="RefSeq"/>
        </authorList>
    </citation>
    <scope>IDENTIFICATION</scope>
    <source>
        <tissue evidence="5">Entire body</tissue>
    </source>
</reference>
<dbReference type="AlphaFoldDB" id="A0A1W4XGM3"/>
<feature type="region of interest" description="Disordered" evidence="3">
    <location>
        <begin position="254"/>
        <end position="317"/>
    </location>
</feature>
<dbReference type="InParanoid" id="A0A1W4XGM3"/>
<evidence type="ECO:0000313" key="4">
    <source>
        <dbReference type="Proteomes" id="UP000192223"/>
    </source>
</evidence>
<sequence length="876" mass="101967">MCEEESTNSSENLMKPKISDSEFKFEIFIPQKDIFGMYQKSALELEEWINDAKKPSVRFNSSFNARANDLEQRGILTYSMIADNSSFIERGPIKRKFVRCKCVLSGKLLKNIDVLSFHHYLSYLDLSWNKLKNLSPLGELPCLMYLDVSHNLLERAFNFKAPHNLIYANFSHNNIKKCVRIFNFWSLVEVDLSHNFIKEINRGFLQLKFLKKLDMSYNLLAVVKHLEKLKIVSLDLEHNNIIYNIQDEFAASEPSEAVDEKWREEEEHEYSENEYGEETSEELDLSTFEEVWGESDHEEEEDEEEEDEEEREQEIKTEIDITDGSLLQVIFTRKKHRRLPNLQGSQTRLNTETSYQSVPDKVIAAAFNSSVLPMLNRAFGGRKKVKKKLSMPLNFQFNTLERLTFVNLANNELKRLGIFKNAFNLEKIVVSQNQISDLSEVRNLEGLRFLLELDLQHNPICSNKYYHKVILHSVPHLRILDGVPVEIVKKVATDEKFKPNLELQAAERFAKLQIITQFTNPPITAILPVSQPPPPLIVLVGLFGCRHDILANIFYENNKRLLEMATTYTTNPRNSIEATFCRQEVIVSVEKFDEMVREGRLITVSEEIGFDIGISSRGLDQVYDKAFLLYTDLVNALTLRFRCLRPTLILALPETEELHITWLCKPRKSDIANLTDKAHKLSLPTDEFWDHGEEGPTYENYENQYQPNASMFGNGEFDEKCAEDEQTECPLFFLSPATLTEDDQNEVTNEERSIYKDEFYSTLDTSNPNEFTIEEETEKIEESDSTKLNKFCIKKILQTRREYLEFHEENPGVIEEVVFTNRLDQSCEILDNVLLKRLADQRKQRPVYDLTKDPCYKTMTDHKLRILSTETMKFDF</sequence>
<evidence type="ECO:0000313" key="5">
    <source>
        <dbReference type="RefSeq" id="XP_018335271.1"/>
    </source>
</evidence>
<evidence type="ECO:0000256" key="3">
    <source>
        <dbReference type="SAM" id="MobiDB-lite"/>
    </source>
</evidence>
<dbReference type="InterPro" id="IPR001611">
    <property type="entry name" value="Leu-rich_rpt"/>
</dbReference>
<dbReference type="Pfam" id="PF14580">
    <property type="entry name" value="LRR_9"/>
    <property type="match status" value="1"/>
</dbReference>
<dbReference type="GeneID" id="108744147"/>
<proteinExistence type="predicted"/>
<dbReference type="OrthoDB" id="6334211at2759"/>
<feature type="compositionally biased region" description="Acidic residues" evidence="3">
    <location>
        <begin position="266"/>
        <end position="284"/>
    </location>
</feature>
<dbReference type="PROSITE" id="PS51450">
    <property type="entry name" value="LRR"/>
    <property type="match status" value="2"/>
</dbReference>
<keyword evidence="4" id="KW-1185">Reference proteome</keyword>
<dbReference type="Gene3D" id="3.40.50.300">
    <property type="entry name" value="P-loop containing nucleotide triphosphate hydrolases"/>
    <property type="match status" value="1"/>
</dbReference>
<dbReference type="RefSeq" id="XP_018335271.1">
    <property type="nucleotide sequence ID" value="XM_018479769.1"/>
</dbReference>
<dbReference type="SUPFAM" id="SSF52058">
    <property type="entry name" value="L domain-like"/>
    <property type="match status" value="1"/>
</dbReference>
<name>A0A1W4XGM3_AGRPL</name>
<accession>A0A1W4XGM3</accession>
<organism evidence="4 5">
    <name type="scientific">Agrilus planipennis</name>
    <name type="common">Emerald ash borer</name>
    <name type="synonym">Agrilus marcopoli</name>
    <dbReference type="NCBI Taxonomy" id="224129"/>
    <lineage>
        <taxon>Eukaryota</taxon>
        <taxon>Metazoa</taxon>
        <taxon>Ecdysozoa</taxon>
        <taxon>Arthropoda</taxon>
        <taxon>Hexapoda</taxon>
        <taxon>Insecta</taxon>
        <taxon>Pterygota</taxon>
        <taxon>Neoptera</taxon>
        <taxon>Endopterygota</taxon>
        <taxon>Coleoptera</taxon>
        <taxon>Polyphaga</taxon>
        <taxon>Elateriformia</taxon>
        <taxon>Buprestoidea</taxon>
        <taxon>Buprestidae</taxon>
        <taxon>Agrilinae</taxon>
        <taxon>Agrilus</taxon>
    </lineage>
</organism>
<dbReference type="PANTHER" id="PTHR45617:SF169">
    <property type="entry name" value="LRRCT DOMAIN-CONTAINING PROTEIN"/>
    <property type="match status" value="1"/>
</dbReference>
<evidence type="ECO:0000256" key="2">
    <source>
        <dbReference type="ARBA" id="ARBA00022737"/>
    </source>
</evidence>
<gene>
    <name evidence="5" type="primary">LOC108744147</name>
</gene>
<dbReference type="Proteomes" id="UP000192223">
    <property type="component" value="Unplaced"/>
</dbReference>
<dbReference type="SUPFAM" id="SSF52540">
    <property type="entry name" value="P-loop containing nucleoside triphosphate hydrolases"/>
    <property type="match status" value="1"/>
</dbReference>
<keyword evidence="2" id="KW-0677">Repeat</keyword>
<evidence type="ECO:0000256" key="1">
    <source>
        <dbReference type="ARBA" id="ARBA00022614"/>
    </source>
</evidence>